<gene>
    <name evidence="1" type="ORF">EDD29_1046</name>
</gene>
<protein>
    <submittedName>
        <fullName evidence="1">Phenylacetate-CoA ligase</fullName>
    </submittedName>
</protein>
<proteinExistence type="predicted"/>
<dbReference type="InterPro" id="IPR042099">
    <property type="entry name" value="ANL_N_sf"/>
</dbReference>
<keyword evidence="1" id="KW-0436">Ligase</keyword>
<keyword evidence="2" id="KW-1185">Reference proteome</keyword>
<accession>A0A3N1CQI0</accession>
<organism evidence="1 2">
    <name type="scientific">Actinocorallia herbida</name>
    <dbReference type="NCBI Taxonomy" id="58109"/>
    <lineage>
        <taxon>Bacteria</taxon>
        <taxon>Bacillati</taxon>
        <taxon>Actinomycetota</taxon>
        <taxon>Actinomycetes</taxon>
        <taxon>Streptosporangiales</taxon>
        <taxon>Thermomonosporaceae</taxon>
        <taxon>Actinocorallia</taxon>
    </lineage>
</organism>
<dbReference type="RefSeq" id="WP_123662784.1">
    <property type="nucleotide sequence ID" value="NZ_RJKE01000001.1"/>
</dbReference>
<dbReference type="SUPFAM" id="SSF56801">
    <property type="entry name" value="Acetyl-CoA synthetase-like"/>
    <property type="match status" value="1"/>
</dbReference>
<evidence type="ECO:0000313" key="1">
    <source>
        <dbReference type="EMBL" id="ROO83543.1"/>
    </source>
</evidence>
<evidence type="ECO:0000313" key="2">
    <source>
        <dbReference type="Proteomes" id="UP000272400"/>
    </source>
</evidence>
<comment type="caution">
    <text evidence="1">The sequence shown here is derived from an EMBL/GenBank/DDBJ whole genome shotgun (WGS) entry which is preliminary data.</text>
</comment>
<reference evidence="1 2" key="1">
    <citation type="submission" date="2018-11" db="EMBL/GenBank/DDBJ databases">
        <title>Sequencing the genomes of 1000 actinobacteria strains.</title>
        <authorList>
            <person name="Klenk H.-P."/>
        </authorList>
    </citation>
    <scope>NUCLEOTIDE SEQUENCE [LARGE SCALE GENOMIC DNA]</scope>
    <source>
        <strain evidence="1 2">DSM 44254</strain>
    </source>
</reference>
<sequence>MSWPTRQDLSGGASAKGLLLLSPDADTVVPLAPEDRAAALELTAETLAAAGVRAADRLIVALNNDGELQGSSLAEAALPLASAAASVGPRGRLRLHRALEQTRANVLVTTPSGAMDFLARLHLEFLLDPLDLELDRILLVGEIPSKNWLRQLETEFEADVVQLFADPYFGVPIAHGPGLTPVRPGLLGLAPPAKDELVADHAGPAEIVVTPTWHSTLGGAHLRTGWFTGGGAAQPVHTAGEHLVVRGRWLSLPRVTDVLSRIDGISHWNLEVSRDGTLDRAVLRVTFARDSLVRNPMWSGRISQALVGVTPVSIEVAVAPEAVEAHVPPIVTDLRGHHLGRDRASL</sequence>
<dbReference type="Proteomes" id="UP000272400">
    <property type="component" value="Unassembled WGS sequence"/>
</dbReference>
<name>A0A3N1CQI0_9ACTN</name>
<dbReference type="Gene3D" id="3.40.50.12780">
    <property type="entry name" value="N-terminal domain of ligase-like"/>
    <property type="match status" value="1"/>
</dbReference>
<dbReference type="EMBL" id="RJKE01000001">
    <property type="protein sequence ID" value="ROO83543.1"/>
    <property type="molecule type" value="Genomic_DNA"/>
</dbReference>
<dbReference type="OrthoDB" id="3460714at2"/>
<dbReference type="AlphaFoldDB" id="A0A3N1CQI0"/>
<dbReference type="GO" id="GO:0016874">
    <property type="term" value="F:ligase activity"/>
    <property type="evidence" value="ECO:0007669"/>
    <property type="project" value="UniProtKB-KW"/>
</dbReference>